<dbReference type="AlphaFoldDB" id="A0A5J4VB03"/>
<comment type="caution">
    <text evidence="2">The sequence shown here is derived from an EMBL/GenBank/DDBJ whole genome shotgun (WGS) entry which is preliminary data.</text>
</comment>
<feature type="transmembrane region" description="Helical" evidence="1">
    <location>
        <begin position="34"/>
        <end position="55"/>
    </location>
</feature>
<accession>A0A5J4VB03</accession>
<evidence type="ECO:0000313" key="3">
    <source>
        <dbReference type="Proteomes" id="UP000324800"/>
    </source>
</evidence>
<organism evidence="2 3">
    <name type="scientific">Streblomastix strix</name>
    <dbReference type="NCBI Taxonomy" id="222440"/>
    <lineage>
        <taxon>Eukaryota</taxon>
        <taxon>Metamonada</taxon>
        <taxon>Preaxostyla</taxon>
        <taxon>Oxymonadida</taxon>
        <taxon>Streblomastigidae</taxon>
        <taxon>Streblomastix</taxon>
    </lineage>
</organism>
<evidence type="ECO:0000256" key="1">
    <source>
        <dbReference type="SAM" id="Phobius"/>
    </source>
</evidence>
<evidence type="ECO:0000313" key="2">
    <source>
        <dbReference type="EMBL" id="KAA6379554.1"/>
    </source>
</evidence>
<dbReference type="EMBL" id="SNRW01008418">
    <property type="protein sequence ID" value="KAA6379554.1"/>
    <property type="molecule type" value="Genomic_DNA"/>
</dbReference>
<keyword evidence="1" id="KW-0812">Transmembrane</keyword>
<reference evidence="2 3" key="1">
    <citation type="submission" date="2019-03" db="EMBL/GenBank/DDBJ databases">
        <title>Single cell metagenomics reveals metabolic interactions within the superorganism composed of flagellate Streblomastix strix and complex community of Bacteroidetes bacteria on its surface.</title>
        <authorList>
            <person name="Treitli S.C."/>
            <person name="Kolisko M."/>
            <person name="Husnik F."/>
            <person name="Keeling P."/>
            <person name="Hampl V."/>
        </authorList>
    </citation>
    <scope>NUCLEOTIDE SEQUENCE [LARGE SCALE GENOMIC DNA]</scope>
    <source>
        <strain evidence="2">ST1C</strain>
    </source>
</reference>
<keyword evidence="1" id="KW-0472">Membrane</keyword>
<proteinExistence type="predicted"/>
<keyword evidence="1" id="KW-1133">Transmembrane helix</keyword>
<gene>
    <name evidence="2" type="ORF">EZS28_024918</name>
</gene>
<protein>
    <submittedName>
        <fullName evidence="2">Uncharacterized protein</fullName>
    </submittedName>
</protein>
<sequence>MMTAVPAQNIASRQYATDPSKRLLIHDSGSVKTWVIYLIGIIICVGGGIALLLIIPGIAKFASIFLFVTAGIFLIVACCAGRKNLLNRDLLLDANEEFGSFTTSPYSCGICCCLSTEHRQFNLREVVDVQQTTFRYGRYGQFTGFRILFILPNNEEYNPNIV</sequence>
<dbReference type="Proteomes" id="UP000324800">
    <property type="component" value="Unassembled WGS sequence"/>
</dbReference>
<name>A0A5J4VB03_9EUKA</name>
<feature type="transmembrane region" description="Helical" evidence="1">
    <location>
        <begin position="61"/>
        <end position="81"/>
    </location>
</feature>